<dbReference type="PROSITE" id="PS50896">
    <property type="entry name" value="LISH"/>
    <property type="match status" value="1"/>
</dbReference>
<dbReference type="InterPro" id="IPR015943">
    <property type="entry name" value="WD40/YVTN_repeat-like_dom_sf"/>
</dbReference>
<dbReference type="Gene3D" id="2.130.10.10">
    <property type="entry name" value="YVTN repeat-like/Quinoprotein amine dehydrogenase"/>
    <property type="match status" value="2"/>
</dbReference>
<evidence type="ECO:0000313" key="5">
    <source>
        <dbReference type="EMBL" id="RYQ82489.1"/>
    </source>
</evidence>
<evidence type="ECO:0008006" key="7">
    <source>
        <dbReference type="Google" id="ProtNLM"/>
    </source>
</evidence>
<comment type="caution">
    <text evidence="5">The sequence shown here is derived from an EMBL/GenBank/DDBJ whole genome shotgun (WGS) entry which is preliminary data.</text>
</comment>
<feature type="compositionally biased region" description="Polar residues" evidence="4">
    <location>
        <begin position="294"/>
        <end position="303"/>
    </location>
</feature>
<evidence type="ECO:0000313" key="6">
    <source>
        <dbReference type="Proteomes" id="UP000289738"/>
    </source>
</evidence>
<evidence type="ECO:0000256" key="2">
    <source>
        <dbReference type="ARBA" id="ARBA00022737"/>
    </source>
</evidence>
<evidence type="ECO:0000256" key="4">
    <source>
        <dbReference type="SAM" id="MobiDB-lite"/>
    </source>
</evidence>
<dbReference type="InterPro" id="IPR001680">
    <property type="entry name" value="WD40_rpt"/>
</dbReference>
<organism evidence="5 6">
    <name type="scientific">Arachis hypogaea</name>
    <name type="common">Peanut</name>
    <dbReference type="NCBI Taxonomy" id="3818"/>
    <lineage>
        <taxon>Eukaryota</taxon>
        <taxon>Viridiplantae</taxon>
        <taxon>Streptophyta</taxon>
        <taxon>Embryophyta</taxon>
        <taxon>Tracheophyta</taxon>
        <taxon>Spermatophyta</taxon>
        <taxon>Magnoliopsida</taxon>
        <taxon>eudicotyledons</taxon>
        <taxon>Gunneridae</taxon>
        <taxon>Pentapetalae</taxon>
        <taxon>rosids</taxon>
        <taxon>fabids</taxon>
        <taxon>Fabales</taxon>
        <taxon>Fabaceae</taxon>
        <taxon>Papilionoideae</taxon>
        <taxon>50 kb inversion clade</taxon>
        <taxon>dalbergioids sensu lato</taxon>
        <taxon>Dalbergieae</taxon>
        <taxon>Pterocarpus clade</taxon>
        <taxon>Arachis</taxon>
    </lineage>
</organism>
<name>A0A444WYI5_ARAHY</name>
<dbReference type="InterPro" id="IPR036322">
    <property type="entry name" value="WD40_repeat_dom_sf"/>
</dbReference>
<feature type="repeat" description="WD" evidence="3">
    <location>
        <begin position="388"/>
        <end position="429"/>
    </location>
</feature>
<dbReference type="Pfam" id="PF00400">
    <property type="entry name" value="WD40"/>
    <property type="match status" value="5"/>
</dbReference>
<dbReference type="CDD" id="cd00200">
    <property type="entry name" value="WD40"/>
    <property type="match status" value="1"/>
</dbReference>
<dbReference type="PANTHER" id="PTHR44376">
    <property type="entry name" value="TRANSCRIPTIONAL REGULATOR OF FILAMENTOUS GROWTH FLO8"/>
    <property type="match status" value="1"/>
</dbReference>
<dbReference type="InterPro" id="IPR019775">
    <property type="entry name" value="WD40_repeat_CS"/>
</dbReference>
<feature type="repeat" description="WD" evidence="3">
    <location>
        <begin position="430"/>
        <end position="462"/>
    </location>
</feature>
<dbReference type="PROSITE" id="PS00678">
    <property type="entry name" value="WD_REPEATS_1"/>
    <property type="match status" value="1"/>
</dbReference>
<dbReference type="Proteomes" id="UP000289738">
    <property type="component" value="Chromosome B10"/>
</dbReference>
<reference evidence="5 6" key="1">
    <citation type="submission" date="2019-01" db="EMBL/GenBank/DDBJ databases">
        <title>Sequencing of cultivated peanut Arachis hypogaea provides insights into genome evolution and oil improvement.</title>
        <authorList>
            <person name="Chen X."/>
        </authorList>
    </citation>
    <scope>NUCLEOTIDE SEQUENCE [LARGE SCALE GENOMIC DNA]</scope>
    <source>
        <strain evidence="6">cv. Fuhuasheng</strain>
        <tissue evidence="5">Leaves</tissue>
    </source>
</reference>
<dbReference type="GO" id="GO:0003714">
    <property type="term" value="F:transcription corepressor activity"/>
    <property type="evidence" value="ECO:0007669"/>
    <property type="project" value="InterPro"/>
</dbReference>
<feature type="region of interest" description="Disordered" evidence="4">
    <location>
        <begin position="294"/>
        <end position="317"/>
    </location>
</feature>
<proteinExistence type="predicted"/>
<feature type="repeat" description="WD" evidence="3">
    <location>
        <begin position="473"/>
        <end position="515"/>
    </location>
</feature>
<dbReference type="SMART" id="SM00320">
    <property type="entry name" value="WD40"/>
    <property type="match status" value="7"/>
</dbReference>
<keyword evidence="1 3" id="KW-0853">WD repeat</keyword>
<dbReference type="Pfam" id="PF08513">
    <property type="entry name" value="LisH"/>
    <property type="match status" value="1"/>
</dbReference>
<feature type="region of interest" description="Disordered" evidence="4">
    <location>
        <begin position="75"/>
        <end position="108"/>
    </location>
</feature>
<dbReference type="InterPro" id="IPR006594">
    <property type="entry name" value="LisH"/>
</dbReference>
<dbReference type="AlphaFoldDB" id="A0A444WYI5"/>
<feature type="repeat" description="WD" evidence="3">
    <location>
        <begin position="639"/>
        <end position="671"/>
    </location>
</feature>
<gene>
    <name evidence="5" type="ORF">Ahy_B10g101077</name>
</gene>
<dbReference type="SUPFAM" id="SSF50978">
    <property type="entry name" value="WD40 repeat-like"/>
    <property type="match status" value="1"/>
</dbReference>
<dbReference type="EMBL" id="SDMP01000020">
    <property type="protein sequence ID" value="RYQ82489.1"/>
    <property type="molecule type" value="Genomic_DNA"/>
</dbReference>
<evidence type="ECO:0000256" key="3">
    <source>
        <dbReference type="PROSITE-ProRule" id="PRU00221"/>
    </source>
</evidence>
<dbReference type="PROSITE" id="PS50294">
    <property type="entry name" value="WD_REPEATS_REGION"/>
    <property type="match status" value="3"/>
</dbReference>
<accession>A0A444WYI5</accession>
<keyword evidence="6" id="KW-1185">Reference proteome</keyword>
<sequence length="671" mass="75125">MDFNWDAEHIFRLYVHDYMVKRGMHKTAEIFRKECNLTDTAVTLDSHDGFLLEWWSVFYEIYMSRARLAKDQATGAESSGKVVPGTTCNAGISVPPIPRSSMSEQRPDQRQVNARYNRMMAQPAACVLQSTLNAKEHPGYMTVDAARANNLKLAVTNSNNSLQDVGNNAQREAFKDICIGRDVSRDPLDVAQRTLQHKPNTGESFNRMPINGWPVNNQVLTSFLRAPNYQQQFQAQTMQNPEAIPADVRAGSPKSQSFPVPGNSVECNNHHTKVSEAELSIKDKQTMDPMIRDQQPQMQSQNVEVVPVPHQKSKKRKATIPLRTGESAMDCVDAEDGKPMDESVESFLSFENEHADHRVVPFSNLTRISAAHGKNENKGFSFEEVSCLHSSKNKVLSTHFSWDGKVLASAGHEKKVFIWNMETLNCVTTTEGHSHLITDVRFRPSSTIFATSSFDRSIKLWDAARPDKSLFQLDGHADQVMSLDFHPRKPAILCSCDSNDIIRLWDINQRTCLHTTKGGANKQVRFQPRTGKFLAAVSGNNIKIVDFESNRFLYHLKGHVKDVLSICWDMSGNYVASVSEDCARVWSVADGKCISELNSTGNKFQSCVFHPGYHNLLVIGGYESLELWCTTESSKTLTVPAHKGLIAGLAHSPQDEMIASASHDHCVKLWK</sequence>
<evidence type="ECO:0000256" key="1">
    <source>
        <dbReference type="ARBA" id="ARBA00022574"/>
    </source>
</evidence>
<dbReference type="PROSITE" id="PS50082">
    <property type="entry name" value="WD_REPEATS_2"/>
    <property type="match status" value="4"/>
</dbReference>
<protein>
    <recommendedName>
        <fullName evidence="7">LisH domain-containing protein</fullName>
    </recommendedName>
</protein>
<keyword evidence="2" id="KW-0677">Repeat</keyword>
<dbReference type="InterPro" id="IPR044716">
    <property type="entry name" value="LEUNIG-like"/>
</dbReference>
<dbReference type="STRING" id="3818.A0A444WYI5"/>
<dbReference type="PANTHER" id="PTHR44376:SF8">
    <property type="entry name" value="TRANSCRIPTIONAL COREPRESSOR LEUNIG-LIKE"/>
    <property type="match status" value="1"/>
</dbReference>